<reference evidence="1 2" key="1">
    <citation type="submission" date="2020-04" db="EMBL/GenBank/DDBJ databases">
        <authorList>
            <person name="Zhang R."/>
            <person name="Schippers A."/>
        </authorList>
    </citation>
    <scope>NUCLEOTIDE SEQUENCE [LARGE SCALE GENOMIC DNA]</scope>
    <source>
        <strain evidence="1 2">DSM 109850</strain>
    </source>
</reference>
<proteinExistence type="predicted"/>
<organism evidence="1 2">
    <name type="scientific">Sulfobacillus harzensis</name>
    <dbReference type="NCBI Taxonomy" id="2729629"/>
    <lineage>
        <taxon>Bacteria</taxon>
        <taxon>Bacillati</taxon>
        <taxon>Bacillota</taxon>
        <taxon>Clostridia</taxon>
        <taxon>Eubacteriales</taxon>
        <taxon>Clostridiales Family XVII. Incertae Sedis</taxon>
        <taxon>Sulfobacillus</taxon>
    </lineage>
</organism>
<dbReference type="Proteomes" id="UP000533476">
    <property type="component" value="Unassembled WGS sequence"/>
</dbReference>
<comment type="caution">
    <text evidence="1">The sequence shown here is derived from an EMBL/GenBank/DDBJ whole genome shotgun (WGS) entry which is preliminary data.</text>
</comment>
<keyword evidence="2" id="KW-1185">Reference proteome</keyword>
<evidence type="ECO:0000313" key="1">
    <source>
        <dbReference type="EMBL" id="NMP21814.1"/>
    </source>
</evidence>
<gene>
    <name evidence="1" type="ORF">HIJ39_05540</name>
</gene>
<name>A0A7Y0Q342_9FIRM</name>
<evidence type="ECO:0000313" key="2">
    <source>
        <dbReference type="Proteomes" id="UP000533476"/>
    </source>
</evidence>
<dbReference type="RefSeq" id="WP_169097562.1">
    <property type="nucleotide sequence ID" value="NZ_JABBVZ010000013.1"/>
</dbReference>
<dbReference type="AlphaFoldDB" id="A0A7Y0Q342"/>
<sequence length="155" mass="17175">MKWWASALAGAGLVLAVEAATIYGIGVQTTVPKSQAVAASHALANALDARWPSLEGPMMTTIRPIMRRQIGQIVGRTSIDIGGVPVRLPPSVRQVVADKMQQVLEANLSRYLRYRFRPSQFLTPRLVEKVLERPVKLRLWVNVGRIPIPVTIEMK</sequence>
<accession>A0A7Y0Q342</accession>
<protein>
    <submittedName>
        <fullName evidence="1">Uncharacterized protein</fullName>
    </submittedName>
</protein>
<dbReference type="EMBL" id="JABBVZ010000013">
    <property type="protein sequence ID" value="NMP21814.1"/>
    <property type="molecule type" value="Genomic_DNA"/>
</dbReference>